<evidence type="ECO:0000256" key="7">
    <source>
        <dbReference type="RuleBase" id="RU003345"/>
    </source>
</evidence>
<evidence type="ECO:0000259" key="8">
    <source>
        <dbReference type="Pfam" id="PF00171"/>
    </source>
</evidence>
<dbReference type="InterPro" id="IPR016163">
    <property type="entry name" value="Ald_DH_C"/>
</dbReference>
<dbReference type="PROSITE" id="PS00687">
    <property type="entry name" value="ALDEHYDE_DEHYDR_GLU"/>
    <property type="match status" value="1"/>
</dbReference>
<dbReference type="InterPro" id="IPR016161">
    <property type="entry name" value="Ald_DH/histidinol_DH"/>
</dbReference>
<evidence type="ECO:0000256" key="4">
    <source>
        <dbReference type="ARBA" id="ARBA00023027"/>
    </source>
</evidence>
<name>A0A1W2AGA6_9SPHI</name>
<evidence type="ECO:0000256" key="1">
    <source>
        <dbReference type="ARBA" id="ARBA00009986"/>
    </source>
</evidence>
<dbReference type="EC" id="1.2.1.3" evidence="5"/>
<dbReference type="Pfam" id="PF00171">
    <property type="entry name" value="Aldedh"/>
    <property type="match status" value="1"/>
</dbReference>
<dbReference type="GO" id="GO:0004029">
    <property type="term" value="F:aldehyde dehydrogenase (NAD+) activity"/>
    <property type="evidence" value="ECO:0007669"/>
    <property type="project" value="UniProtKB-EC"/>
</dbReference>
<accession>A0A1W2AGA6</accession>
<gene>
    <name evidence="9" type="ORF">SAMN04488524_1378</name>
</gene>
<proteinExistence type="inferred from homology"/>
<dbReference type="STRING" id="151894.SAMN04488524_1378"/>
<feature type="active site" evidence="6">
    <location>
        <position position="263"/>
    </location>
</feature>
<evidence type="ECO:0000256" key="6">
    <source>
        <dbReference type="PROSITE-ProRule" id="PRU10007"/>
    </source>
</evidence>
<dbReference type="CDD" id="cd07130">
    <property type="entry name" value="ALDH_F7_AASADH"/>
    <property type="match status" value="1"/>
</dbReference>
<dbReference type="PANTHER" id="PTHR43521">
    <property type="entry name" value="ALPHA-AMINOADIPIC SEMIALDEHYDE DEHYDROGENASE"/>
    <property type="match status" value="1"/>
</dbReference>
<dbReference type="SUPFAM" id="SSF53720">
    <property type="entry name" value="ALDH-like"/>
    <property type="match status" value="1"/>
</dbReference>
<keyword evidence="10" id="KW-1185">Reference proteome</keyword>
<dbReference type="InterPro" id="IPR029510">
    <property type="entry name" value="Ald_DH_CS_GLU"/>
</dbReference>
<reference evidence="10" key="1">
    <citation type="submission" date="2017-04" db="EMBL/GenBank/DDBJ databases">
        <authorList>
            <person name="Varghese N."/>
            <person name="Submissions S."/>
        </authorList>
    </citation>
    <scope>NUCLEOTIDE SEQUENCE [LARGE SCALE GENOMIC DNA]</scope>
    <source>
        <strain evidence="10">DSM 12126</strain>
    </source>
</reference>
<evidence type="ECO:0000256" key="2">
    <source>
        <dbReference type="ARBA" id="ARBA00011881"/>
    </source>
</evidence>
<dbReference type="FunFam" id="3.40.309.10:FF:000018">
    <property type="entry name" value="Alpha-aminoadipic semialdehyde dehydrogenase"/>
    <property type="match status" value="1"/>
</dbReference>
<dbReference type="InterPro" id="IPR015590">
    <property type="entry name" value="Aldehyde_DH_dom"/>
</dbReference>
<dbReference type="PANTHER" id="PTHR43521:SF1">
    <property type="entry name" value="ALPHA-AMINOADIPIC SEMIALDEHYDE DEHYDROGENASE"/>
    <property type="match status" value="1"/>
</dbReference>
<protein>
    <recommendedName>
        <fullName evidence="5">aldehyde dehydrogenase (NAD(+))</fullName>
        <ecNumber evidence="5">1.2.1.3</ecNumber>
    </recommendedName>
</protein>
<evidence type="ECO:0000313" key="10">
    <source>
        <dbReference type="Proteomes" id="UP000192756"/>
    </source>
</evidence>
<organism evidence="9 10">
    <name type="scientific">Pedobacter africanus</name>
    <dbReference type="NCBI Taxonomy" id="151894"/>
    <lineage>
        <taxon>Bacteria</taxon>
        <taxon>Pseudomonadati</taxon>
        <taxon>Bacteroidota</taxon>
        <taxon>Sphingobacteriia</taxon>
        <taxon>Sphingobacteriales</taxon>
        <taxon>Sphingobacteriaceae</taxon>
        <taxon>Pedobacter</taxon>
    </lineage>
</organism>
<evidence type="ECO:0000256" key="3">
    <source>
        <dbReference type="ARBA" id="ARBA00023002"/>
    </source>
</evidence>
<comment type="similarity">
    <text evidence="1 7">Belongs to the aldehyde dehydrogenase family.</text>
</comment>
<evidence type="ECO:0000256" key="5">
    <source>
        <dbReference type="ARBA" id="ARBA00024226"/>
    </source>
</evidence>
<dbReference type="Gene3D" id="3.40.605.10">
    <property type="entry name" value="Aldehyde Dehydrogenase, Chain A, domain 1"/>
    <property type="match status" value="1"/>
</dbReference>
<dbReference type="EMBL" id="FWXT01000001">
    <property type="protein sequence ID" value="SMC59491.1"/>
    <property type="molecule type" value="Genomic_DNA"/>
</dbReference>
<keyword evidence="3 7" id="KW-0560">Oxidoreductase</keyword>
<dbReference type="InterPro" id="IPR044638">
    <property type="entry name" value="ALDH7A1-like"/>
</dbReference>
<keyword evidence="4" id="KW-0520">NAD</keyword>
<feature type="domain" description="Aldehyde dehydrogenase" evidence="8">
    <location>
        <begin position="26"/>
        <end position="491"/>
    </location>
</feature>
<dbReference type="AlphaFoldDB" id="A0A1W2AGA6"/>
<dbReference type="Proteomes" id="UP000192756">
    <property type="component" value="Unassembled WGS sequence"/>
</dbReference>
<dbReference type="Gene3D" id="3.40.309.10">
    <property type="entry name" value="Aldehyde Dehydrogenase, Chain A, domain 2"/>
    <property type="match status" value="1"/>
</dbReference>
<evidence type="ECO:0000313" key="9">
    <source>
        <dbReference type="EMBL" id="SMC59491.1"/>
    </source>
</evidence>
<dbReference type="InterPro" id="IPR016162">
    <property type="entry name" value="Ald_DH_N"/>
</dbReference>
<comment type="subunit">
    <text evidence="2">Homotetramer.</text>
</comment>
<sequence length="510" mass="55129">MMKITEILTRLGINETNSGTSTGNHWLETGGKNIVSYSPVNGQAIASVQVADEAAYEAVMKKAGEAFLFWRNVPAPKRGEIVRQFGDALRVHKQDLGTLVSYEMGKSLQEGLGEVQEMIDICDFAVGLSRQLYGLTMHSERSNHRMYEQWHPMGVVGIISAFNFPVAVWSWNTALAWVCGNVCVWKPSSKTPLCAVACQHIIAKVLKDNDMPEGISSLLIGNAVGDKMNNDKRIPLVSFTGSTRVGRIVSAAVATRFGRSILELGGNNAIIISRDADLEMSIIGAVFGAVGTAGQRCTSTRRLIIHEDIYEEFKNKLVKAYGQLRIGDPLDQHNHVGPLIDTAAVEQYTQAIAKGKKEGAEFVVEGGVLDGDAYASGCYVKPCIAEVENHCEIVQEETFAPILYLIKYKTLDQAIALQNGVPQGLSSAIMTLNLREAEQFLSAAGSDCGIANVNIGTSGAEIGGAFGGEKETGGGRESGSDAWKAYMRRQTNTINYSNTLPLAQGIKFDL</sequence>